<dbReference type="InterPro" id="IPR007658">
    <property type="entry name" value="DUF594"/>
</dbReference>
<dbReference type="Pfam" id="PF13968">
    <property type="entry name" value="DUF4220"/>
    <property type="match status" value="2"/>
</dbReference>
<organism evidence="3">
    <name type="scientific">Oryza glumipatula</name>
    <dbReference type="NCBI Taxonomy" id="40148"/>
    <lineage>
        <taxon>Eukaryota</taxon>
        <taxon>Viridiplantae</taxon>
        <taxon>Streptophyta</taxon>
        <taxon>Embryophyta</taxon>
        <taxon>Tracheophyta</taxon>
        <taxon>Spermatophyta</taxon>
        <taxon>Magnoliopsida</taxon>
        <taxon>Liliopsida</taxon>
        <taxon>Poales</taxon>
        <taxon>Poaceae</taxon>
        <taxon>BOP clade</taxon>
        <taxon>Oryzoideae</taxon>
        <taxon>Oryzeae</taxon>
        <taxon>Oryzinae</taxon>
        <taxon>Oryza</taxon>
    </lineage>
</organism>
<keyword evidence="4" id="KW-1185">Reference proteome</keyword>
<dbReference type="EnsemblPlants" id="OGLUM05G15520.1">
    <property type="protein sequence ID" value="OGLUM05G15520.1"/>
    <property type="gene ID" value="OGLUM05G15520"/>
</dbReference>
<dbReference type="InterPro" id="IPR025315">
    <property type="entry name" value="DUF4220"/>
</dbReference>
<dbReference type="PANTHER" id="PTHR31325">
    <property type="entry name" value="OS01G0798800 PROTEIN-RELATED"/>
    <property type="match status" value="1"/>
</dbReference>
<feature type="transmembrane region" description="Helical" evidence="1">
    <location>
        <begin position="231"/>
        <end position="251"/>
    </location>
</feature>
<dbReference type="Gramene" id="OGLUM05G15520.1">
    <property type="protein sequence ID" value="OGLUM05G15520.1"/>
    <property type="gene ID" value="OGLUM05G15520"/>
</dbReference>
<evidence type="ECO:0000259" key="2">
    <source>
        <dbReference type="Pfam" id="PF13968"/>
    </source>
</evidence>
<feature type="transmembrane region" description="Helical" evidence="1">
    <location>
        <begin position="20"/>
        <end position="38"/>
    </location>
</feature>
<protein>
    <recommendedName>
        <fullName evidence="2">DUF4220 domain-containing protein</fullName>
    </recommendedName>
</protein>
<feature type="domain" description="DUF4220" evidence="2">
    <location>
        <begin position="163"/>
        <end position="305"/>
    </location>
</feature>
<evidence type="ECO:0000313" key="3">
    <source>
        <dbReference type="EnsemblPlants" id="OGLUM05G15520.1"/>
    </source>
</evidence>
<feature type="transmembrane region" description="Helical" evidence="1">
    <location>
        <begin position="192"/>
        <end position="211"/>
    </location>
</feature>
<feature type="domain" description="DUF4220" evidence="2">
    <location>
        <begin position="52"/>
        <end position="146"/>
    </location>
</feature>
<reference evidence="3" key="2">
    <citation type="submission" date="2018-05" db="EMBL/GenBank/DDBJ databases">
        <title>OgluRS3 (Oryza glumaepatula Reference Sequence Version 3).</title>
        <authorList>
            <person name="Zhang J."/>
            <person name="Kudrna D."/>
            <person name="Lee S."/>
            <person name="Talag J."/>
            <person name="Welchert J."/>
            <person name="Wing R.A."/>
        </authorList>
    </citation>
    <scope>NUCLEOTIDE SEQUENCE [LARGE SCALE GENOMIC DNA]</scope>
</reference>
<dbReference type="Proteomes" id="UP000026961">
    <property type="component" value="Chromosome 5"/>
</dbReference>
<feature type="transmembrane region" description="Helical" evidence="1">
    <location>
        <begin position="50"/>
        <end position="69"/>
    </location>
</feature>
<dbReference type="STRING" id="40148.A0A0D9ZYI8"/>
<dbReference type="eggNOG" id="ENOG502QQBP">
    <property type="taxonomic scope" value="Eukaryota"/>
</dbReference>
<evidence type="ECO:0000313" key="4">
    <source>
        <dbReference type="Proteomes" id="UP000026961"/>
    </source>
</evidence>
<dbReference type="AlphaFoldDB" id="A0A0D9ZYI8"/>
<accession>A0A0D9ZYI8</accession>
<dbReference type="Pfam" id="PF04578">
    <property type="entry name" value="DUF594"/>
    <property type="match status" value="1"/>
</dbReference>
<evidence type="ECO:0000256" key="1">
    <source>
        <dbReference type="SAM" id="Phobius"/>
    </source>
</evidence>
<keyword evidence="1" id="KW-1133">Transmembrane helix</keyword>
<keyword evidence="1" id="KW-0812">Transmembrane</keyword>
<sequence>MEQVDTKTIVQQFKDWEIQILVLLSFALQLLLFFFGGLRRRTSRVWLRIFLWLTYLSADFIAVYALGYLSRHLPTTTNDHICCQTCPGKNLLPSQSHHDLTLLWAPFFLVHLGGQDTVTAFAIEDNELWSRHLLNMIVQVFGMYFLEGNSGNFSYEKSLDAQLNFKTAEIELSMMYDEIYTKAKVIQTGKGTILRCVSLTSTVVAFVLFILMSGSKQRYYNSIGVDVAITYTLFVGAFCLEACAIIIAMVSPRAWASMEARGGGCNSSLLTRATCRSSCSSMLPSIHPEKRLWWSNSLGQYNLLSSYLADGKSRITEMMAIVGGKEVWSKFRHTRHEPVTDEMKELIHQEIDNNKLKKPLNLSPQLFHVQAAAASFEITLFKMHLYTDMYLYKVSRQLDTIRSSGRDDDIQEKEVHSLMHTCEVISDYMFFLLVTQPAMLPVQRNVYDLLALVLNDAGYARTSSKEQFLETVASGEYSWDQPFMDFRAAPPDDMLQQGWQGLHAALQVMVQVWVRLLIYAAGKSRPEEHARRLSMGGELLTFVWLLMAHRELGDIYNIQFQLVEKEKDGSVRTGPNSTITTDIYTLFRLGHPIDMIK</sequence>
<keyword evidence="1" id="KW-0472">Membrane</keyword>
<proteinExistence type="predicted"/>
<dbReference type="HOGENOM" id="CLU_009180_6_0_1"/>
<name>A0A0D9ZYI8_9ORYZ</name>
<reference evidence="3" key="1">
    <citation type="submission" date="2015-04" db="UniProtKB">
        <authorList>
            <consortium name="EnsemblPlants"/>
        </authorList>
    </citation>
    <scope>IDENTIFICATION</scope>
</reference>